<proteinExistence type="predicted"/>
<feature type="transmembrane region" description="Helical" evidence="1">
    <location>
        <begin position="77"/>
        <end position="97"/>
    </location>
</feature>
<dbReference type="Proteomes" id="UP001489004">
    <property type="component" value="Unassembled WGS sequence"/>
</dbReference>
<keyword evidence="3" id="KW-1185">Reference proteome</keyword>
<dbReference type="EMBL" id="JALJOR010000005">
    <property type="protein sequence ID" value="KAK9817248.1"/>
    <property type="molecule type" value="Genomic_DNA"/>
</dbReference>
<evidence type="ECO:0000313" key="2">
    <source>
        <dbReference type="EMBL" id="KAK9817248.1"/>
    </source>
</evidence>
<keyword evidence="1" id="KW-0472">Membrane</keyword>
<accession>A0AAW1Q4L8</accession>
<protein>
    <submittedName>
        <fullName evidence="2">Uncharacterized protein</fullName>
    </submittedName>
</protein>
<sequence length="110" mass="12063">MMAVVVNAFVLLWSVPILLLTSVLSLGQFKIIFSLASDQVAKRHGSAVWTAARPYLERLIRLLESSFGPAHKFSPSATQVVLVALILALLFSVERVLEQLKANASMRQTA</sequence>
<reference evidence="2 3" key="1">
    <citation type="journal article" date="2024" name="Nat. Commun.">
        <title>Phylogenomics reveals the evolutionary origins of lichenization in chlorophyte algae.</title>
        <authorList>
            <person name="Puginier C."/>
            <person name="Libourel C."/>
            <person name="Otte J."/>
            <person name="Skaloud P."/>
            <person name="Haon M."/>
            <person name="Grisel S."/>
            <person name="Petersen M."/>
            <person name="Berrin J.G."/>
            <person name="Delaux P.M."/>
            <person name="Dal Grande F."/>
            <person name="Keller J."/>
        </authorList>
    </citation>
    <scope>NUCLEOTIDE SEQUENCE [LARGE SCALE GENOMIC DNA]</scope>
    <source>
        <strain evidence="2 3">SAG 2043</strain>
    </source>
</reference>
<keyword evidence="1" id="KW-1133">Transmembrane helix</keyword>
<keyword evidence="1" id="KW-0812">Transmembrane</keyword>
<evidence type="ECO:0000313" key="3">
    <source>
        <dbReference type="Proteomes" id="UP001489004"/>
    </source>
</evidence>
<comment type="caution">
    <text evidence="2">The sequence shown here is derived from an EMBL/GenBank/DDBJ whole genome shotgun (WGS) entry which is preliminary data.</text>
</comment>
<evidence type="ECO:0000256" key="1">
    <source>
        <dbReference type="SAM" id="Phobius"/>
    </source>
</evidence>
<name>A0AAW1Q4L8_9CHLO</name>
<organism evidence="2 3">
    <name type="scientific">[Myrmecia] bisecta</name>
    <dbReference type="NCBI Taxonomy" id="41462"/>
    <lineage>
        <taxon>Eukaryota</taxon>
        <taxon>Viridiplantae</taxon>
        <taxon>Chlorophyta</taxon>
        <taxon>core chlorophytes</taxon>
        <taxon>Trebouxiophyceae</taxon>
        <taxon>Trebouxiales</taxon>
        <taxon>Trebouxiaceae</taxon>
        <taxon>Myrmecia</taxon>
    </lineage>
</organism>
<dbReference type="AlphaFoldDB" id="A0AAW1Q4L8"/>
<gene>
    <name evidence="2" type="ORF">WJX72_011832</name>
</gene>